<evidence type="ECO:0000256" key="6">
    <source>
        <dbReference type="ARBA" id="ARBA00022692"/>
    </source>
</evidence>
<evidence type="ECO:0000313" key="19">
    <source>
        <dbReference type="EMBL" id="ANG61651.1"/>
    </source>
</evidence>
<dbReference type="Gene3D" id="1.10.287.90">
    <property type="match status" value="1"/>
</dbReference>
<dbReference type="GO" id="GO:0016020">
    <property type="term" value="C:membrane"/>
    <property type="evidence" value="ECO:0007669"/>
    <property type="project" value="UniProtKB-SubCell"/>
</dbReference>
<dbReference type="GO" id="GO:0020037">
    <property type="term" value="F:heme binding"/>
    <property type="evidence" value="ECO:0007669"/>
    <property type="project" value="InterPro"/>
</dbReference>
<evidence type="ECO:0000256" key="5">
    <source>
        <dbReference type="ARBA" id="ARBA00022617"/>
    </source>
</evidence>
<dbReference type="InterPro" id="IPR001505">
    <property type="entry name" value="Copper_CuA"/>
</dbReference>
<evidence type="ECO:0000256" key="3">
    <source>
        <dbReference type="ARBA" id="ARBA00012949"/>
    </source>
</evidence>
<gene>
    <name evidence="19" type="ORF">A8C75_03630</name>
</gene>
<dbReference type="Gene3D" id="2.60.40.420">
    <property type="entry name" value="Cupredoxins - blue copper proteins"/>
    <property type="match status" value="1"/>
</dbReference>
<evidence type="ECO:0000256" key="13">
    <source>
        <dbReference type="ARBA" id="ARBA00023136"/>
    </source>
</evidence>
<dbReference type="GO" id="GO:0004129">
    <property type="term" value="F:cytochrome-c oxidase activity"/>
    <property type="evidence" value="ECO:0007669"/>
    <property type="project" value="UniProtKB-EC"/>
</dbReference>
<evidence type="ECO:0000256" key="7">
    <source>
        <dbReference type="ARBA" id="ARBA00022723"/>
    </source>
</evidence>
<evidence type="ECO:0000256" key="16">
    <source>
        <dbReference type="SAM" id="Phobius"/>
    </source>
</evidence>
<reference evidence="19 20" key="2">
    <citation type="journal article" date="2018" name="Int. J. Syst. Evol. Microbiol.">
        <title>Marinobacterium aestuarii sp. nov., a benzene-degrading marine bacterium isolated from estuary sediment.</title>
        <authorList>
            <person name="Bae S.S."/>
            <person name="Jung J."/>
            <person name="Chung D."/>
            <person name="Baek K."/>
        </authorList>
    </citation>
    <scope>NUCLEOTIDE SEQUENCE [LARGE SCALE GENOMIC DNA]</scope>
    <source>
        <strain evidence="19 20">ST58-10</strain>
    </source>
</reference>
<dbReference type="GO" id="GO:0005507">
    <property type="term" value="F:copper ion binding"/>
    <property type="evidence" value="ECO:0007669"/>
    <property type="project" value="InterPro"/>
</dbReference>
<dbReference type="InterPro" id="IPR036909">
    <property type="entry name" value="Cyt_c-like_dom_sf"/>
</dbReference>
<feature type="transmembrane region" description="Helical" evidence="16">
    <location>
        <begin position="38"/>
        <end position="62"/>
    </location>
</feature>
<evidence type="ECO:0000259" key="17">
    <source>
        <dbReference type="PROSITE" id="PS50857"/>
    </source>
</evidence>
<dbReference type="Pfam" id="PF00034">
    <property type="entry name" value="Cytochrom_C"/>
    <property type="match status" value="2"/>
</dbReference>
<dbReference type="EMBL" id="CP015839">
    <property type="protein sequence ID" value="ANG61651.1"/>
    <property type="molecule type" value="Genomic_DNA"/>
</dbReference>
<evidence type="ECO:0000256" key="1">
    <source>
        <dbReference type="ARBA" id="ARBA00004141"/>
    </source>
</evidence>
<evidence type="ECO:0000256" key="12">
    <source>
        <dbReference type="ARBA" id="ARBA00023008"/>
    </source>
</evidence>
<dbReference type="InterPro" id="IPR036257">
    <property type="entry name" value="Cyt_c_oxidase_su2_TM_sf"/>
</dbReference>
<keyword evidence="13 16" id="KW-0472">Membrane</keyword>
<dbReference type="Gene3D" id="1.10.760.10">
    <property type="entry name" value="Cytochrome c-like domain"/>
    <property type="match status" value="2"/>
</dbReference>
<organism evidence="19 20">
    <name type="scientific">Marinobacterium aestuarii</name>
    <dbReference type="NCBI Taxonomy" id="1821621"/>
    <lineage>
        <taxon>Bacteria</taxon>
        <taxon>Pseudomonadati</taxon>
        <taxon>Pseudomonadota</taxon>
        <taxon>Gammaproteobacteria</taxon>
        <taxon>Oceanospirillales</taxon>
        <taxon>Oceanospirillaceae</taxon>
        <taxon>Marinobacterium</taxon>
    </lineage>
</organism>
<dbReference type="SUPFAM" id="SSF46626">
    <property type="entry name" value="Cytochrome c"/>
    <property type="match status" value="2"/>
</dbReference>
<dbReference type="AlphaFoldDB" id="A0A1A9EVI3"/>
<dbReference type="Pfam" id="PF00116">
    <property type="entry name" value="COX2"/>
    <property type="match status" value="1"/>
</dbReference>
<feature type="domain" description="Cytochrome oxidase subunit II copper A binding" evidence="17">
    <location>
        <begin position="112"/>
        <end position="254"/>
    </location>
</feature>
<sequence>MALAIVFIIIVAASILFHLLSPWRATEAASNWGSIDDTLFLTLLITGFFFVAITLFMAVALIRFRHRKGARAHYEPHNSKLEWWLMGLTTVAIAGLLAPGLLVYNNFVQVPDDAYELEVVGQQWQWAYRFAGLDGHLGTSGVGWISAANPLGLNPDDAAGQDDVIIRANEVHLPLDLPVKVLLRSKDVLHNFYIPQIRAKMDMVPGLVSYFWFTPTTAGSYDVLCAEFCGLGHYSMRGRMVAETPQAFEQWLQQQPTFAQLIEQQATGAAPDPAVELGRELAQRHGCIACHSQDGSKSLGPGWQGLYGRMETLSDGTQVQVDTDYLKESIAQPAARLVQGYAPVMVAYQLSDAELDGLIALIRSLSDSAGAKGAAVPQAQLAIQGQQLAQTLGCLACHSLDGSRGVGPSWRGLFGRMETLADGTEVRVDQDYIRASIQTPAAQTVKGFASVMPAYSLSEAELQALSAFIAAQADPVAAAAEESP</sequence>
<dbReference type="PANTHER" id="PTHR22888:SF9">
    <property type="entry name" value="CYTOCHROME C OXIDASE SUBUNIT 2"/>
    <property type="match status" value="1"/>
</dbReference>
<dbReference type="PROSITE" id="PS50857">
    <property type="entry name" value="COX2_CUA"/>
    <property type="match status" value="1"/>
</dbReference>
<dbReference type="InterPro" id="IPR008972">
    <property type="entry name" value="Cupredoxin"/>
</dbReference>
<keyword evidence="10 16" id="KW-1133">Transmembrane helix</keyword>
<name>A0A1A9EVI3_9GAMM</name>
<evidence type="ECO:0000256" key="14">
    <source>
        <dbReference type="ARBA" id="ARBA00047816"/>
    </source>
</evidence>
<keyword evidence="8" id="KW-1278">Translocase</keyword>
<evidence type="ECO:0000256" key="9">
    <source>
        <dbReference type="ARBA" id="ARBA00022982"/>
    </source>
</evidence>
<proteinExistence type="inferred from homology"/>
<dbReference type="Proteomes" id="UP000078070">
    <property type="component" value="Chromosome"/>
</dbReference>
<dbReference type="InterPro" id="IPR045187">
    <property type="entry name" value="CcO_II"/>
</dbReference>
<reference evidence="20" key="1">
    <citation type="submission" date="2016-05" db="EMBL/GenBank/DDBJ databases">
        <authorList>
            <person name="Baek K."/>
            <person name="Yang S.-J."/>
        </authorList>
    </citation>
    <scope>NUCLEOTIDE SEQUENCE [LARGE SCALE GENOMIC DNA]</scope>
    <source>
        <strain evidence="20">ST58-10</strain>
    </source>
</reference>
<dbReference type="OrthoDB" id="9759695at2"/>
<keyword evidence="11 15" id="KW-0408">Iron</keyword>
<evidence type="ECO:0000256" key="15">
    <source>
        <dbReference type="PROSITE-ProRule" id="PRU00433"/>
    </source>
</evidence>
<dbReference type="PROSITE" id="PS51007">
    <property type="entry name" value="CYTC"/>
    <property type="match status" value="2"/>
</dbReference>
<keyword evidence="20" id="KW-1185">Reference proteome</keyword>
<dbReference type="EC" id="7.1.1.9" evidence="3"/>
<dbReference type="CDD" id="cd13919">
    <property type="entry name" value="CuRO_HCO_II_like_5"/>
    <property type="match status" value="1"/>
</dbReference>
<feature type="domain" description="Cytochrome c" evidence="18">
    <location>
        <begin position="380"/>
        <end position="473"/>
    </location>
</feature>
<keyword evidence="6 16" id="KW-0812">Transmembrane</keyword>
<evidence type="ECO:0000256" key="11">
    <source>
        <dbReference type="ARBA" id="ARBA00023004"/>
    </source>
</evidence>
<dbReference type="SUPFAM" id="SSF49503">
    <property type="entry name" value="Cupredoxins"/>
    <property type="match status" value="1"/>
</dbReference>
<keyword evidence="4" id="KW-0813">Transport</keyword>
<dbReference type="RefSeq" id="WP_067378239.1">
    <property type="nucleotide sequence ID" value="NZ_CP015839.1"/>
</dbReference>
<keyword evidence="12" id="KW-0186">Copper</keyword>
<evidence type="ECO:0000313" key="20">
    <source>
        <dbReference type="Proteomes" id="UP000078070"/>
    </source>
</evidence>
<keyword evidence="9" id="KW-0249">Electron transport</keyword>
<keyword evidence="5 15" id="KW-0349">Heme</keyword>
<dbReference type="InterPro" id="IPR009056">
    <property type="entry name" value="Cyt_c-like_dom"/>
</dbReference>
<evidence type="ECO:0000256" key="4">
    <source>
        <dbReference type="ARBA" id="ARBA00022448"/>
    </source>
</evidence>
<evidence type="ECO:0000256" key="2">
    <source>
        <dbReference type="ARBA" id="ARBA00007866"/>
    </source>
</evidence>
<evidence type="ECO:0000256" key="10">
    <source>
        <dbReference type="ARBA" id="ARBA00022989"/>
    </source>
</evidence>
<accession>A0A1A9EVI3</accession>
<dbReference type="InterPro" id="IPR002429">
    <property type="entry name" value="CcO_II-like_C"/>
</dbReference>
<dbReference type="PANTHER" id="PTHR22888">
    <property type="entry name" value="CYTOCHROME C OXIDASE, SUBUNIT II"/>
    <property type="match status" value="1"/>
</dbReference>
<comment type="subcellular location">
    <subcellularLocation>
        <location evidence="1">Membrane</location>
        <topology evidence="1">Multi-pass membrane protein</topology>
    </subcellularLocation>
</comment>
<dbReference type="KEGG" id="mars:A8C75_03630"/>
<comment type="catalytic activity">
    <reaction evidence="14">
        <text>4 Fe(II)-[cytochrome c] + O2 + 8 H(+)(in) = 4 Fe(III)-[cytochrome c] + 2 H2O + 4 H(+)(out)</text>
        <dbReference type="Rhea" id="RHEA:11436"/>
        <dbReference type="Rhea" id="RHEA-COMP:10350"/>
        <dbReference type="Rhea" id="RHEA-COMP:14399"/>
        <dbReference type="ChEBI" id="CHEBI:15377"/>
        <dbReference type="ChEBI" id="CHEBI:15378"/>
        <dbReference type="ChEBI" id="CHEBI:15379"/>
        <dbReference type="ChEBI" id="CHEBI:29033"/>
        <dbReference type="ChEBI" id="CHEBI:29034"/>
        <dbReference type="EC" id="7.1.1.9"/>
    </reaction>
</comment>
<comment type="similarity">
    <text evidence="2">Belongs to the cytochrome c oxidase subunit 2 family.</text>
</comment>
<dbReference type="PROSITE" id="PS00078">
    <property type="entry name" value="COX2"/>
    <property type="match status" value="1"/>
</dbReference>
<evidence type="ECO:0000259" key="18">
    <source>
        <dbReference type="PROSITE" id="PS51007"/>
    </source>
</evidence>
<protein>
    <recommendedName>
        <fullName evidence="3">cytochrome-c oxidase</fullName>
        <ecNumber evidence="3">7.1.1.9</ecNumber>
    </recommendedName>
</protein>
<evidence type="ECO:0000256" key="8">
    <source>
        <dbReference type="ARBA" id="ARBA00022967"/>
    </source>
</evidence>
<dbReference type="STRING" id="1821621.A8C75_03630"/>
<keyword evidence="7 15" id="KW-0479">Metal-binding</keyword>
<feature type="domain" description="Cytochrome c" evidence="18">
    <location>
        <begin position="273"/>
        <end position="366"/>
    </location>
</feature>
<dbReference type="GO" id="GO:0042773">
    <property type="term" value="P:ATP synthesis coupled electron transport"/>
    <property type="evidence" value="ECO:0007669"/>
    <property type="project" value="TreeGrafter"/>
</dbReference>
<feature type="transmembrane region" description="Helical" evidence="16">
    <location>
        <begin position="83"/>
        <end position="104"/>
    </location>
</feature>